<dbReference type="GO" id="GO:0003700">
    <property type="term" value="F:DNA-binding transcription factor activity"/>
    <property type="evidence" value="ECO:0007669"/>
    <property type="project" value="TreeGrafter"/>
</dbReference>
<sequence>MPLPAATEDHEIEGQVKYGRTQKRSRKIEEINDAAAQVFIRDGYAAFSARKVAKEMGISLSTLQHYCGNTENLCLQMIKAKLESFVFRFQEIYTDSHTPPMEKLALAIRENVAATLDHYTGRLFFQMGALATQDERIKEVMIEQYEYFLTGLRYLVREINPQLNSDAIETYSGLIATMIEGNFFYQWQQSFTPEIRAQMLDTSIALWSNTLMNPPRPMLLTDEV</sequence>
<evidence type="ECO:0000256" key="2">
    <source>
        <dbReference type="ARBA" id="ARBA00023125"/>
    </source>
</evidence>
<dbReference type="SUPFAM" id="SSF48498">
    <property type="entry name" value="Tetracyclin repressor-like, C-terminal domain"/>
    <property type="match status" value="1"/>
</dbReference>
<dbReference type="SUPFAM" id="SSF46689">
    <property type="entry name" value="Homeodomain-like"/>
    <property type="match status" value="1"/>
</dbReference>
<name>A0AAX2DDD3_9PSED</name>
<evidence type="ECO:0000313" key="6">
    <source>
        <dbReference type="EMBL" id="SDU57657.1"/>
    </source>
</evidence>
<dbReference type="PANTHER" id="PTHR30055">
    <property type="entry name" value="HTH-TYPE TRANSCRIPTIONAL REGULATOR RUTR"/>
    <property type="match status" value="1"/>
</dbReference>
<proteinExistence type="predicted"/>
<dbReference type="InterPro" id="IPR009057">
    <property type="entry name" value="Homeodomain-like_sf"/>
</dbReference>
<gene>
    <name evidence="6" type="ORF">SAMN05216476_3302</name>
</gene>
<dbReference type="PANTHER" id="PTHR30055:SF234">
    <property type="entry name" value="HTH-TYPE TRANSCRIPTIONAL REGULATOR BETI"/>
    <property type="match status" value="1"/>
</dbReference>
<dbReference type="InterPro" id="IPR050109">
    <property type="entry name" value="HTH-type_TetR-like_transc_reg"/>
</dbReference>
<dbReference type="Pfam" id="PF00440">
    <property type="entry name" value="TetR_N"/>
    <property type="match status" value="1"/>
</dbReference>
<accession>A0AAX2DDD3</accession>
<keyword evidence="3" id="KW-0804">Transcription</keyword>
<evidence type="ECO:0000256" key="1">
    <source>
        <dbReference type="ARBA" id="ARBA00023015"/>
    </source>
</evidence>
<dbReference type="Gene3D" id="1.10.357.10">
    <property type="entry name" value="Tetracycline Repressor, domain 2"/>
    <property type="match status" value="1"/>
</dbReference>
<feature type="domain" description="HTH tetR-type" evidence="5">
    <location>
        <begin position="25"/>
        <end position="85"/>
    </location>
</feature>
<keyword evidence="2 4" id="KW-0238">DNA-binding</keyword>
<keyword evidence="7" id="KW-1185">Reference proteome</keyword>
<keyword evidence="1" id="KW-0805">Transcription regulation</keyword>
<evidence type="ECO:0000259" key="5">
    <source>
        <dbReference type="PROSITE" id="PS50977"/>
    </source>
</evidence>
<dbReference type="Proteomes" id="UP000183772">
    <property type="component" value="Chromosome I"/>
</dbReference>
<dbReference type="PROSITE" id="PS50977">
    <property type="entry name" value="HTH_TETR_2"/>
    <property type="match status" value="1"/>
</dbReference>
<dbReference type="EMBL" id="LT629790">
    <property type="protein sequence ID" value="SDU57657.1"/>
    <property type="molecule type" value="Genomic_DNA"/>
</dbReference>
<dbReference type="InterPro" id="IPR001647">
    <property type="entry name" value="HTH_TetR"/>
</dbReference>
<dbReference type="AlphaFoldDB" id="A0AAX2DDD3"/>
<evidence type="ECO:0000256" key="4">
    <source>
        <dbReference type="PROSITE-ProRule" id="PRU00335"/>
    </source>
</evidence>
<evidence type="ECO:0000313" key="7">
    <source>
        <dbReference type="Proteomes" id="UP000183772"/>
    </source>
</evidence>
<evidence type="ECO:0000256" key="3">
    <source>
        <dbReference type="ARBA" id="ARBA00023163"/>
    </source>
</evidence>
<dbReference type="GO" id="GO:0000976">
    <property type="term" value="F:transcription cis-regulatory region binding"/>
    <property type="evidence" value="ECO:0007669"/>
    <property type="project" value="TreeGrafter"/>
</dbReference>
<organism evidence="6 7">
    <name type="scientific">Pseudomonas mediterranea</name>
    <dbReference type="NCBI Taxonomy" id="183795"/>
    <lineage>
        <taxon>Bacteria</taxon>
        <taxon>Pseudomonadati</taxon>
        <taxon>Pseudomonadota</taxon>
        <taxon>Gammaproteobacteria</taxon>
        <taxon>Pseudomonadales</taxon>
        <taxon>Pseudomonadaceae</taxon>
        <taxon>Pseudomonas</taxon>
    </lineage>
</organism>
<reference evidence="6 7" key="1">
    <citation type="submission" date="2016-10" db="EMBL/GenBank/DDBJ databases">
        <authorList>
            <person name="Varghese N."/>
            <person name="Submissions S."/>
        </authorList>
    </citation>
    <scope>NUCLEOTIDE SEQUENCE [LARGE SCALE GENOMIC DNA]</scope>
    <source>
        <strain evidence="6 7">DSM 16733</strain>
    </source>
</reference>
<feature type="DNA-binding region" description="H-T-H motif" evidence="4">
    <location>
        <begin position="48"/>
        <end position="67"/>
    </location>
</feature>
<dbReference type="InterPro" id="IPR036271">
    <property type="entry name" value="Tet_transcr_reg_TetR-rel_C_sf"/>
</dbReference>
<protein>
    <submittedName>
        <fullName evidence="6">DNA-binding transcriptional regulator, AcrR family</fullName>
    </submittedName>
</protein>